<accession>A0A0A5GAB8</accession>
<evidence type="ECO:0000313" key="2">
    <source>
        <dbReference type="EMBL" id="KGX90111.1"/>
    </source>
</evidence>
<sequence>MNEQLKIYVTFLIVIPILVTFFFGAIDLVPEELKGVIYFLSLISTHLITSKVQEIVK</sequence>
<dbReference type="STRING" id="1385511.GCA_000425225_02591"/>
<feature type="transmembrane region" description="Helical" evidence="1">
    <location>
        <begin position="7"/>
        <end position="29"/>
    </location>
</feature>
<keyword evidence="1" id="KW-1133">Transmembrane helix</keyword>
<keyword evidence="3" id="KW-1185">Reference proteome</keyword>
<proteinExistence type="predicted"/>
<dbReference type="Proteomes" id="UP000030403">
    <property type="component" value="Unassembled WGS sequence"/>
</dbReference>
<organism evidence="2 3">
    <name type="scientific">Pontibacillus marinus BH030004 = DSM 16465</name>
    <dbReference type="NCBI Taxonomy" id="1385511"/>
    <lineage>
        <taxon>Bacteria</taxon>
        <taxon>Bacillati</taxon>
        <taxon>Bacillota</taxon>
        <taxon>Bacilli</taxon>
        <taxon>Bacillales</taxon>
        <taxon>Bacillaceae</taxon>
        <taxon>Pontibacillus</taxon>
    </lineage>
</organism>
<evidence type="ECO:0000256" key="1">
    <source>
        <dbReference type="SAM" id="Phobius"/>
    </source>
</evidence>
<dbReference type="EMBL" id="AVPF01000009">
    <property type="protein sequence ID" value="KGX90111.1"/>
    <property type="molecule type" value="Genomic_DNA"/>
</dbReference>
<evidence type="ECO:0000313" key="3">
    <source>
        <dbReference type="Proteomes" id="UP000030403"/>
    </source>
</evidence>
<name>A0A0A5GAB8_9BACI</name>
<comment type="caution">
    <text evidence="2">The sequence shown here is derived from an EMBL/GenBank/DDBJ whole genome shotgun (WGS) entry which is preliminary data.</text>
</comment>
<dbReference type="RefSeq" id="WP_154657344.1">
    <property type="nucleotide sequence ID" value="NZ_AULJ01000032.1"/>
</dbReference>
<protein>
    <submittedName>
        <fullName evidence="2">Uncharacterized protein</fullName>
    </submittedName>
</protein>
<keyword evidence="1" id="KW-0812">Transmembrane</keyword>
<dbReference type="AlphaFoldDB" id="A0A0A5GAB8"/>
<keyword evidence="1" id="KW-0472">Membrane</keyword>
<dbReference type="OrthoDB" id="9941723at2"/>
<reference evidence="2 3" key="1">
    <citation type="submission" date="2013-08" db="EMBL/GenBank/DDBJ databases">
        <authorList>
            <person name="Huang J."/>
            <person name="Wang G."/>
        </authorList>
    </citation>
    <scope>NUCLEOTIDE SEQUENCE [LARGE SCALE GENOMIC DNA]</scope>
    <source>
        <strain evidence="2 3">BH030004</strain>
    </source>
</reference>
<gene>
    <name evidence="2" type="ORF">N783_01075</name>
</gene>